<dbReference type="Gene3D" id="1.10.10.10">
    <property type="entry name" value="Winged helix-like DNA-binding domain superfamily/Winged helix DNA-binding domain"/>
    <property type="match status" value="1"/>
</dbReference>
<dbReference type="PIRSF" id="PIRSF006707">
    <property type="entry name" value="MJ1563"/>
    <property type="match status" value="1"/>
</dbReference>
<keyword evidence="2 4" id="KW-0238">DNA-binding</keyword>
<dbReference type="RefSeq" id="WP_275419133.1">
    <property type="nucleotide sequence ID" value="NZ_CP106878.1"/>
</dbReference>
<dbReference type="PANTHER" id="PTHR38465:SF1">
    <property type="entry name" value="HTH-TYPE TRANSCRIPTIONAL REGULATOR MJ1563-RELATED"/>
    <property type="match status" value="1"/>
</dbReference>
<dbReference type="KEGG" id="faf:OE104_09315"/>
<proteinExistence type="inferred from homology"/>
<dbReference type="Proteomes" id="UP001164718">
    <property type="component" value="Chromosome"/>
</dbReference>
<evidence type="ECO:0000313" key="6">
    <source>
        <dbReference type="EMBL" id="WAA11310.1"/>
    </source>
</evidence>
<evidence type="ECO:0000313" key="7">
    <source>
        <dbReference type="Proteomes" id="UP001164718"/>
    </source>
</evidence>
<accession>A0A9E8RW35</accession>
<evidence type="ECO:0000256" key="4">
    <source>
        <dbReference type="PIRNR" id="PIRNR006707"/>
    </source>
</evidence>
<evidence type="ECO:0000256" key="3">
    <source>
        <dbReference type="ARBA" id="ARBA00023163"/>
    </source>
</evidence>
<dbReference type="Pfam" id="PF12802">
    <property type="entry name" value="MarR_2"/>
    <property type="match status" value="1"/>
</dbReference>
<dbReference type="SUPFAM" id="SSF46785">
    <property type="entry name" value="Winged helix' DNA-binding domain"/>
    <property type="match status" value="1"/>
</dbReference>
<keyword evidence="3 4" id="KW-0804">Transcription</keyword>
<dbReference type="InterPro" id="IPR036388">
    <property type="entry name" value="WH-like_DNA-bd_sf"/>
</dbReference>
<dbReference type="AlphaFoldDB" id="A0A9E8RW35"/>
<keyword evidence="7" id="KW-1185">Reference proteome</keyword>
<dbReference type="EMBL" id="CP106878">
    <property type="protein sequence ID" value="WAA11310.1"/>
    <property type="molecule type" value="Genomic_DNA"/>
</dbReference>
<reference evidence="6" key="1">
    <citation type="submission" date="2022-09" db="EMBL/GenBank/DDBJ databases">
        <title>Complete Genomes of Fervidibacillus albus and Fervidibacillus halotolerans isolated from tidal flat sediments.</title>
        <authorList>
            <person name="Kwon K.K."/>
            <person name="Yang S.-H."/>
            <person name="Park M.J."/>
            <person name="Oh H.-M."/>
        </authorList>
    </citation>
    <scope>NUCLEOTIDE SEQUENCE</scope>
    <source>
        <strain evidence="6">MEBiC13591</strain>
    </source>
</reference>
<gene>
    <name evidence="6" type="ORF">OE104_09315</name>
</gene>
<evidence type="ECO:0000256" key="2">
    <source>
        <dbReference type="ARBA" id="ARBA00023125"/>
    </source>
</evidence>
<name>A0A9E8RW35_9BACI</name>
<dbReference type="InterPro" id="IPR052362">
    <property type="entry name" value="HTH-GbsR_regulator"/>
</dbReference>
<feature type="domain" description="HTH marR-type" evidence="5">
    <location>
        <begin position="12"/>
        <end position="57"/>
    </location>
</feature>
<dbReference type="InterPro" id="IPR000835">
    <property type="entry name" value="HTH_MarR-typ"/>
</dbReference>
<dbReference type="InterPro" id="IPR026282">
    <property type="entry name" value="MJ1563"/>
</dbReference>
<dbReference type="PANTHER" id="PTHR38465">
    <property type="entry name" value="HTH-TYPE TRANSCRIPTIONAL REGULATOR MJ1563-RELATED"/>
    <property type="match status" value="1"/>
</dbReference>
<sequence length="162" mass="19255">MIDTFADNMRTYGIPPTVGRVLGIMYMNRKPMTLNDLSEATGMSKTRMSQVVREMVDYNIAYKVFEKGVRKDLYSAEQDYFQRFISLFSSSWQKVIKKNKVMGKKIYEELKTIQQEEQLDPDVAEKIAFLLEETEKWLAYYDWLDRLVDFFESEEIFKHVPK</sequence>
<evidence type="ECO:0000256" key="1">
    <source>
        <dbReference type="ARBA" id="ARBA00023015"/>
    </source>
</evidence>
<dbReference type="GO" id="GO:0003677">
    <property type="term" value="F:DNA binding"/>
    <property type="evidence" value="ECO:0007669"/>
    <property type="project" value="UniProtKB-UniRule"/>
</dbReference>
<organism evidence="6 7">
    <name type="scientific">Fervidibacillus albus</name>
    <dbReference type="NCBI Taxonomy" id="2980026"/>
    <lineage>
        <taxon>Bacteria</taxon>
        <taxon>Bacillati</taxon>
        <taxon>Bacillota</taxon>
        <taxon>Bacilli</taxon>
        <taxon>Bacillales</taxon>
        <taxon>Bacillaceae</taxon>
        <taxon>Fervidibacillus</taxon>
    </lineage>
</organism>
<dbReference type="InterPro" id="IPR036390">
    <property type="entry name" value="WH_DNA-bd_sf"/>
</dbReference>
<keyword evidence="1 4" id="KW-0805">Transcription regulation</keyword>
<evidence type="ECO:0000259" key="5">
    <source>
        <dbReference type="Pfam" id="PF12802"/>
    </source>
</evidence>
<protein>
    <recommendedName>
        <fullName evidence="4">HTH-type transcriptional regulator</fullName>
    </recommendedName>
</protein>
<comment type="similarity">
    <text evidence="4">Belongs to the GbsR family.</text>
</comment>
<dbReference type="GO" id="GO:0003700">
    <property type="term" value="F:DNA-binding transcription factor activity"/>
    <property type="evidence" value="ECO:0007669"/>
    <property type="project" value="InterPro"/>
</dbReference>